<reference evidence="2" key="1">
    <citation type="submission" date="2018-06" db="EMBL/GenBank/DDBJ databases">
        <authorList>
            <person name="Helene L.C."/>
            <person name="Dall'Agnol R."/>
            <person name="Delamuta J.R."/>
            <person name="Hungria M."/>
        </authorList>
    </citation>
    <scope>NUCLEOTIDE SEQUENCE [LARGE SCALE GENOMIC DNA]</scope>
    <source>
        <strain evidence="2">AC99b</strain>
    </source>
</reference>
<dbReference type="EMBL" id="QMBP01000009">
    <property type="protein sequence ID" value="RAZ89160.1"/>
    <property type="molecule type" value="Genomic_DNA"/>
</dbReference>
<dbReference type="Proteomes" id="UP000251558">
    <property type="component" value="Unassembled WGS sequence"/>
</dbReference>
<sequence length="80" mass="8671">MDAAAVAPLGMTVDRRQPEQKLHAAVLATNEDWRGYGSNFFGHAGKGKRHLGARRALQPFCTLLTIGKAKSREPAEGNEP</sequence>
<dbReference type="AlphaFoldDB" id="A0A330HMG4"/>
<proteinExistence type="predicted"/>
<accession>A0A330HMG4</accession>
<reference evidence="1 2" key="2">
    <citation type="submission" date="2018-07" db="EMBL/GenBank/DDBJ databases">
        <title>Diversity of Mesorhizobium strains in Brazil.</title>
        <authorList>
            <person name="Helene L.C.F."/>
            <person name="Dall'Agnol R."/>
            <person name="Delamuta J.R.M."/>
            <person name="Hungria M."/>
        </authorList>
    </citation>
    <scope>NUCLEOTIDE SEQUENCE [LARGE SCALE GENOMIC DNA]</scope>
    <source>
        <strain evidence="1 2">AC99b</strain>
    </source>
</reference>
<protein>
    <submittedName>
        <fullName evidence="1">Uncharacterized protein</fullName>
    </submittedName>
</protein>
<evidence type="ECO:0000313" key="1">
    <source>
        <dbReference type="EMBL" id="RAZ89160.1"/>
    </source>
</evidence>
<comment type="caution">
    <text evidence="1">The sequence shown here is derived from an EMBL/GenBank/DDBJ whole genome shotgun (WGS) entry which is preliminary data.</text>
</comment>
<name>A0A330HMG4_9HYPH</name>
<organism evidence="1 2">
    <name type="scientific">Mesorhizobium hawassense</name>
    <dbReference type="NCBI Taxonomy" id="1209954"/>
    <lineage>
        <taxon>Bacteria</taxon>
        <taxon>Pseudomonadati</taxon>
        <taxon>Pseudomonadota</taxon>
        <taxon>Alphaproteobacteria</taxon>
        <taxon>Hyphomicrobiales</taxon>
        <taxon>Phyllobacteriaceae</taxon>
        <taxon>Mesorhizobium</taxon>
    </lineage>
</organism>
<gene>
    <name evidence="1" type="ORF">DPM33_19575</name>
</gene>
<keyword evidence="2" id="KW-1185">Reference proteome</keyword>
<evidence type="ECO:0000313" key="2">
    <source>
        <dbReference type="Proteomes" id="UP000251558"/>
    </source>
</evidence>